<sequence>MSRKPAHLEMTGGKSPRQRVWEAIRTMADREGGFTTTDLTRASKVGLPLISEYMKALVAGGFLRREDRLRFGAAHRYWLVKDVGLEAPRLRRDGTAVTQGRGNEAMWNAMRHFLPTFDFRELAAYASTPDHPVFPETAKAYIGALHAAGYLDEVAPAKLGSRPIAARYALRHEMKTGPRAPMVQRTKVVFDPNQGRVVWHEEPSWEET</sequence>
<gene>
    <name evidence="1" type="ORF">ACFQ4M_15785</name>
</gene>
<evidence type="ECO:0000313" key="1">
    <source>
        <dbReference type="EMBL" id="MFD1265036.1"/>
    </source>
</evidence>
<comment type="caution">
    <text evidence="1">The sequence shown here is derived from an EMBL/GenBank/DDBJ whole genome shotgun (WGS) entry which is preliminary data.</text>
</comment>
<evidence type="ECO:0000313" key="2">
    <source>
        <dbReference type="Proteomes" id="UP001597158"/>
    </source>
</evidence>
<dbReference type="Proteomes" id="UP001597158">
    <property type="component" value="Unassembled WGS sequence"/>
</dbReference>
<reference evidence="2" key="1">
    <citation type="journal article" date="2019" name="Int. J. Syst. Evol. Microbiol.">
        <title>The Global Catalogue of Microorganisms (GCM) 10K type strain sequencing project: providing services to taxonomists for standard genome sequencing and annotation.</title>
        <authorList>
            <consortium name="The Broad Institute Genomics Platform"/>
            <consortium name="The Broad Institute Genome Sequencing Center for Infectious Disease"/>
            <person name="Wu L."/>
            <person name="Ma J."/>
        </authorList>
    </citation>
    <scope>NUCLEOTIDE SEQUENCE [LARGE SCALE GENOMIC DNA]</scope>
    <source>
        <strain evidence="2">CCUG 48884</strain>
    </source>
</reference>
<keyword evidence="2" id="KW-1185">Reference proteome</keyword>
<protein>
    <recommendedName>
        <fullName evidence="3">HTH iclR-type domain-containing protein</fullName>
    </recommendedName>
</protein>
<proteinExistence type="predicted"/>
<evidence type="ECO:0008006" key="3">
    <source>
        <dbReference type="Google" id="ProtNLM"/>
    </source>
</evidence>
<organism evidence="1 2">
    <name type="scientific">Thauera mechernichensis</name>
    <dbReference type="NCBI Taxonomy" id="82788"/>
    <lineage>
        <taxon>Bacteria</taxon>
        <taxon>Pseudomonadati</taxon>
        <taxon>Pseudomonadota</taxon>
        <taxon>Betaproteobacteria</taxon>
        <taxon>Rhodocyclales</taxon>
        <taxon>Zoogloeaceae</taxon>
        <taxon>Thauera</taxon>
    </lineage>
</organism>
<dbReference type="EMBL" id="JBHTMC010000027">
    <property type="protein sequence ID" value="MFD1265036.1"/>
    <property type="molecule type" value="Genomic_DNA"/>
</dbReference>
<dbReference type="RefSeq" id="WP_037984714.1">
    <property type="nucleotide sequence ID" value="NZ_JARQZE010000001.1"/>
</dbReference>
<accession>A0ABW3WGX9</accession>
<name>A0ABW3WGX9_9RHOO</name>